<dbReference type="Proteomes" id="UP001163823">
    <property type="component" value="Chromosome 1"/>
</dbReference>
<name>A0AAD7QGL9_QUISA</name>
<dbReference type="AlphaFoldDB" id="A0AAD7QGL9"/>
<evidence type="ECO:0000313" key="2">
    <source>
        <dbReference type="EMBL" id="KAJ7980930.1"/>
    </source>
</evidence>
<gene>
    <name evidence="2" type="ORF">O6P43_000269</name>
</gene>
<organism evidence="2 3">
    <name type="scientific">Quillaja saponaria</name>
    <name type="common">Soap bark tree</name>
    <dbReference type="NCBI Taxonomy" id="32244"/>
    <lineage>
        <taxon>Eukaryota</taxon>
        <taxon>Viridiplantae</taxon>
        <taxon>Streptophyta</taxon>
        <taxon>Embryophyta</taxon>
        <taxon>Tracheophyta</taxon>
        <taxon>Spermatophyta</taxon>
        <taxon>Magnoliopsida</taxon>
        <taxon>eudicotyledons</taxon>
        <taxon>Gunneridae</taxon>
        <taxon>Pentapetalae</taxon>
        <taxon>rosids</taxon>
        <taxon>fabids</taxon>
        <taxon>Fabales</taxon>
        <taxon>Quillajaceae</taxon>
        <taxon>Quillaja</taxon>
    </lineage>
</organism>
<keyword evidence="1" id="KW-1133">Transmembrane helix</keyword>
<dbReference type="KEGG" id="qsa:O6P43_000269"/>
<dbReference type="EMBL" id="JARAOO010000001">
    <property type="protein sequence ID" value="KAJ7980930.1"/>
    <property type="molecule type" value="Genomic_DNA"/>
</dbReference>
<accession>A0AAD7QGL9</accession>
<keyword evidence="1" id="KW-0812">Transmembrane</keyword>
<evidence type="ECO:0000313" key="3">
    <source>
        <dbReference type="Proteomes" id="UP001163823"/>
    </source>
</evidence>
<evidence type="ECO:0000256" key="1">
    <source>
        <dbReference type="SAM" id="Phobius"/>
    </source>
</evidence>
<proteinExistence type="predicted"/>
<keyword evidence="3" id="KW-1185">Reference proteome</keyword>
<feature type="transmembrane region" description="Helical" evidence="1">
    <location>
        <begin position="61"/>
        <end position="80"/>
    </location>
</feature>
<reference evidence="2 3" key="1">
    <citation type="journal article" date="2023" name="Science">
        <title>Elucidation of the pathway for biosynthesis of saponin adjuvants from the soapbark tree.</title>
        <authorList>
            <person name="Reed J."/>
            <person name="Orme A."/>
            <person name="El-Demerdash A."/>
            <person name="Owen C."/>
            <person name="Martin L.B.B."/>
            <person name="Misra R.C."/>
            <person name="Kikuchi S."/>
            <person name="Rejzek M."/>
            <person name="Martin A.C."/>
            <person name="Harkess A."/>
            <person name="Leebens-Mack J."/>
            <person name="Louveau T."/>
            <person name="Stephenson M.J."/>
            <person name="Osbourn A."/>
        </authorList>
    </citation>
    <scope>NUCLEOTIDE SEQUENCE [LARGE SCALE GENOMIC DNA]</scope>
    <source>
        <strain evidence="2">S10</strain>
    </source>
</reference>
<comment type="caution">
    <text evidence="2">The sequence shown here is derived from an EMBL/GenBank/DDBJ whole genome shotgun (WGS) entry which is preliminary data.</text>
</comment>
<protein>
    <submittedName>
        <fullName evidence="2">Uncharacterized protein</fullName>
    </submittedName>
</protein>
<keyword evidence="1" id="KW-0472">Membrane</keyword>
<sequence>MALESLCFRIHLFQTQTLISLSLARSVRLSLNAAGIFKQNMFHICSMGNRKNSRSRSPAKWIHGIPAIVPLCLFILRWFSFPGIVWLRRLHLQNIRAGHW</sequence>